<dbReference type="EMBL" id="DVFZ01000051">
    <property type="protein sequence ID" value="HIQ82497.1"/>
    <property type="molecule type" value="Genomic_DNA"/>
</dbReference>
<dbReference type="SUPFAM" id="SSF53448">
    <property type="entry name" value="Nucleotide-diphospho-sugar transferases"/>
    <property type="match status" value="1"/>
</dbReference>
<dbReference type="InterPro" id="IPR029044">
    <property type="entry name" value="Nucleotide-diphossugar_trans"/>
</dbReference>
<evidence type="ECO:0000313" key="5">
    <source>
        <dbReference type="Proteomes" id="UP000824260"/>
    </source>
</evidence>
<comment type="caution">
    <text evidence="4">The sequence shown here is derived from an EMBL/GenBank/DDBJ whole genome shotgun (WGS) entry which is preliminary data.</text>
</comment>
<evidence type="ECO:0000259" key="3">
    <source>
        <dbReference type="Pfam" id="PF00535"/>
    </source>
</evidence>
<sequence>MDAHISLIVPVYNVEQYLPRCLASIQAQTIFDQIEVILVDDGSTDASGRICDEFAARHENARVIHKENGGVSSARNAGLDAATGEFIGFVDSDDFVEPECFARAYGAAARTGADVVCFGFASVWGDEAVMKIAGGEEALFDGNAGAFSALFDKRFKYFCWDKIYRRALYDGLRYPQGRIYEDAYLLPMVVSRAQKLLLLPDVLYYYRMRPMSITHTRDSRLNQWLEATYPLVELAQEKYPQYLNLAWGRYNIIQLRSLDAIFECDHFRKHPCWKFQYRLLRKRLGSLLFLRCPQVRFMRRVYALAALLCPDLVAAYVRARCRKNRSILSYER</sequence>
<dbReference type="Gene3D" id="3.90.550.10">
    <property type="entry name" value="Spore Coat Polysaccharide Biosynthesis Protein SpsA, Chain A"/>
    <property type="match status" value="1"/>
</dbReference>
<reference evidence="4" key="1">
    <citation type="submission" date="2020-10" db="EMBL/GenBank/DDBJ databases">
        <authorList>
            <person name="Gilroy R."/>
        </authorList>
    </citation>
    <scope>NUCLEOTIDE SEQUENCE</scope>
    <source>
        <strain evidence="4">ChiSjej6B24-2974</strain>
    </source>
</reference>
<dbReference type="PANTHER" id="PTHR22916">
    <property type="entry name" value="GLYCOSYLTRANSFERASE"/>
    <property type="match status" value="1"/>
</dbReference>
<dbReference type="GO" id="GO:0016757">
    <property type="term" value="F:glycosyltransferase activity"/>
    <property type="evidence" value="ECO:0007669"/>
    <property type="project" value="UniProtKB-KW"/>
</dbReference>
<dbReference type="AlphaFoldDB" id="A0A9D0ZL12"/>
<name>A0A9D0ZL12_9FIRM</name>
<feature type="domain" description="Glycosyltransferase 2-like" evidence="3">
    <location>
        <begin position="6"/>
        <end position="134"/>
    </location>
</feature>
<evidence type="ECO:0000256" key="2">
    <source>
        <dbReference type="ARBA" id="ARBA00022679"/>
    </source>
</evidence>
<dbReference type="Pfam" id="PF00535">
    <property type="entry name" value="Glycos_transf_2"/>
    <property type="match status" value="1"/>
</dbReference>
<dbReference type="Proteomes" id="UP000824260">
    <property type="component" value="Unassembled WGS sequence"/>
</dbReference>
<evidence type="ECO:0000256" key="1">
    <source>
        <dbReference type="ARBA" id="ARBA00022676"/>
    </source>
</evidence>
<gene>
    <name evidence="4" type="ORF">IAA52_05285</name>
</gene>
<dbReference type="PANTHER" id="PTHR22916:SF51">
    <property type="entry name" value="GLYCOSYLTRANSFERASE EPSH-RELATED"/>
    <property type="match status" value="1"/>
</dbReference>
<reference evidence="4" key="2">
    <citation type="journal article" date="2021" name="PeerJ">
        <title>Extensive microbial diversity within the chicken gut microbiome revealed by metagenomics and culture.</title>
        <authorList>
            <person name="Gilroy R."/>
            <person name="Ravi A."/>
            <person name="Getino M."/>
            <person name="Pursley I."/>
            <person name="Horton D.L."/>
            <person name="Alikhan N.F."/>
            <person name="Baker D."/>
            <person name="Gharbi K."/>
            <person name="Hall N."/>
            <person name="Watson M."/>
            <person name="Adriaenssens E.M."/>
            <person name="Foster-Nyarko E."/>
            <person name="Jarju S."/>
            <person name="Secka A."/>
            <person name="Antonio M."/>
            <person name="Oren A."/>
            <person name="Chaudhuri R.R."/>
            <person name="La Ragione R."/>
            <person name="Hildebrand F."/>
            <person name="Pallen M.J."/>
        </authorList>
    </citation>
    <scope>NUCLEOTIDE SEQUENCE</scope>
    <source>
        <strain evidence="4">ChiSjej6B24-2974</strain>
    </source>
</reference>
<keyword evidence="1" id="KW-0328">Glycosyltransferase</keyword>
<accession>A0A9D0ZL12</accession>
<keyword evidence="2" id="KW-0808">Transferase</keyword>
<proteinExistence type="predicted"/>
<dbReference type="CDD" id="cd00761">
    <property type="entry name" value="Glyco_tranf_GTA_type"/>
    <property type="match status" value="1"/>
</dbReference>
<dbReference type="InterPro" id="IPR001173">
    <property type="entry name" value="Glyco_trans_2-like"/>
</dbReference>
<organism evidence="4 5">
    <name type="scientific">Candidatus Pullichristensenella stercorigallinarum</name>
    <dbReference type="NCBI Taxonomy" id="2840909"/>
    <lineage>
        <taxon>Bacteria</taxon>
        <taxon>Bacillati</taxon>
        <taxon>Bacillota</taxon>
        <taxon>Clostridia</taxon>
        <taxon>Candidatus Pullichristensenella</taxon>
    </lineage>
</organism>
<protein>
    <submittedName>
        <fullName evidence="4">Glycosyltransferase</fullName>
    </submittedName>
</protein>
<evidence type="ECO:0000313" key="4">
    <source>
        <dbReference type="EMBL" id="HIQ82497.1"/>
    </source>
</evidence>